<protein>
    <submittedName>
        <fullName evidence="1">Uncharacterized protein</fullName>
    </submittedName>
</protein>
<dbReference type="Proteomes" id="UP001607303">
    <property type="component" value="Unassembled WGS sequence"/>
</dbReference>
<keyword evidence="2" id="KW-1185">Reference proteome</keyword>
<evidence type="ECO:0000313" key="1">
    <source>
        <dbReference type="EMBL" id="KAL2726377.1"/>
    </source>
</evidence>
<comment type="caution">
    <text evidence="1">The sequence shown here is derived from an EMBL/GenBank/DDBJ whole genome shotgun (WGS) entry which is preliminary data.</text>
</comment>
<organism evidence="1 2">
    <name type="scientific">Vespula maculifrons</name>
    <name type="common">Eastern yellow jacket</name>
    <name type="synonym">Wasp</name>
    <dbReference type="NCBI Taxonomy" id="7453"/>
    <lineage>
        <taxon>Eukaryota</taxon>
        <taxon>Metazoa</taxon>
        <taxon>Ecdysozoa</taxon>
        <taxon>Arthropoda</taxon>
        <taxon>Hexapoda</taxon>
        <taxon>Insecta</taxon>
        <taxon>Pterygota</taxon>
        <taxon>Neoptera</taxon>
        <taxon>Endopterygota</taxon>
        <taxon>Hymenoptera</taxon>
        <taxon>Apocrita</taxon>
        <taxon>Aculeata</taxon>
        <taxon>Vespoidea</taxon>
        <taxon>Vespidae</taxon>
        <taxon>Vespinae</taxon>
        <taxon>Vespula</taxon>
    </lineage>
</organism>
<sequence>MRPYWTRRNLSNDQGPVPLGAIVSAKKIIWTKKYGLVGRDEPLCNEPGTVPLGAIVKIFFPLFHLNRCNSAPIGQIWTKKIWACRTPRAPSSEPYPVPLVAIVSKKKID</sequence>
<reference evidence="1 2" key="1">
    <citation type="journal article" date="2024" name="Ann. Entomol. Soc. Am.">
        <title>Genomic analyses of the southern and eastern yellowjacket wasps (Hymenoptera: Vespidae) reveal evolutionary signatures of social life.</title>
        <authorList>
            <person name="Catto M.A."/>
            <person name="Caine P.B."/>
            <person name="Orr S.E."/>
            <person name="Hunt B.G."/>
            <person name="Goodisman M.A.D."/>
        </authorList>
    </citation>
    <scope>NUCLEOTIDE SEQUENCE [LARGE SCALE GENOMIC DNA]</scope>
    <source>
        <strain evidence="1">232</strain>
        <tissue evidence="1">Head and thorax</tissue>
    </source>
</reference>
<gene>
    <name evidence="1" type="ORF">V1477_017804</name>
</gene>
<evidence type="ECO:0000313" key="2">
    <source>
        <dbReference type="Proteomes" id="UP001607303"/>
    </source>
</evidence>
<name>A0ABD2B0H8_VESMC</name>
<dbReference type="AlphaFoldDB" id="A0ABD2B0H8"/>
<dbReference type="EMBL" id="JAYRBN010000107">
    <property type="protein sequence ID" value="KAL2726377.1"/>
    <property type="molecule type" value="Genomic_DNA"/>
</dbReference>
<accession>A0ABD2B0H8</accession>
<proteinExistence type="predicted"/>